<organism evidence="3 4">
    <name type="scientific">Aeromicrobium fastidiosum</name>
    <dbReference type="NCBI Taxonomy" id="52699"/>
    <lineage>
        <taxon>Bacteria</taxon>
        <taxon>Bacillati</taxon>
        <taxon>Actinomycetota</taxon>
        <taxon>Actinomycetes</taxon>
        <taxon>Propionibacteriales</taxon>
        <taxon>Nocardioidaceae</taxon>
        <taxon>Aeromicrobium</taxon>
    </lineage>
</organism>
<evidence type="ECO:0000313" key="3">
    <source>
        <dbReference type="EMBL" id="KAA1379925.1"/>
    </source>
</evidence>
<sequence>MMLDHGHTMTTSTHAGEPQEAVPPGLRWAVKRSFLDYVARLPDGRVSTTDGVTHTPDGEFLWAAADRHEDVPEAADRSLGFVGDLRYGGHGGLLFVRLADPCVTLRGGVGTVSVADTFDETHQMLVPLVTFDVTRWDQQPGVEIMRADTVRLTARGATMFNMVYPAGELFEPITMTWPVDRPGGA</sequence>
<gene>
    <name evidence="3" type="ORF">ESP62_001550</name>
</gene>
<dbReference type="InterPro" id="IPR007331">
    <property type="entry name" value="Htaa"/>
</dbReference>
<dbReference type="Pfam" id="PF04213">
    <property type="entry name" value="HtaA"/>
    <property type="match status" value="1"/>
</dbReference>
<evidence type="ECO:0000259" key="2">
    <source>
        <dbReference type="Pfam" id="PF04213"/>
    </source>
</evidence>
<evidence type="ECO:0000256" key="1">
    <source>
        <dbReference type="SAM" id="MobiDB-lite"/>
    </source>
</evidence>
<name>A0A641APR0_9ACTN</name>
<dbReference type="AlphaFoldDB" id="A0A641APR0"/>
<dbReference type="Proteomes" id="UP001515100">
    <property type="component" value="Unassembled WGS sequence"/>
</dbReference>
<feature type="region of interest" description="Disordered" evidence="1">
    <location>
        <begin position="1"/>
        <end position="22"/>
    </location>
</feature>
<evidence type="ECO:0000313" key="4">
    <source>
        <dbReference type="Proteomes" id="UP001515100"/>
    </source>
</evidence>
<dbReference type="EMBL" id="SDPP02000001">
    <property type="protein sequence ID" value="KAA1379925.1"/>
    <property type="molecule type" value="Genomic_DNA"/>
</dbReference>
<reference evidence="3" key="1">
    <citation type="submission" date="2019-09" db="EMBL/GenBank/DDBJ databases">
        <authorList>
            <person name="Li J."/>
        </authorList>
    </citation>
    <scope>NUCLEOTIDE SEQUENCE [LARGE SCALE GENOMIC DNA]</scope>
    <source>
        <strain evidence="3">NRBC 14897</strain>
    </source>
</reference>
<comment type="caution">
    <text evidence="3">The sequence shown here is derived from an EMBL/GenBank/DDBJ whole genome shotgun (WGS) entry which is preliminary data.</text>
</comment>
<accession>A0A641APR0</accession>
<feature type="domain" description="Htaa" evidence="2">
    <location>
        <begin position="26"/>
        <end position="176"/>
    </location>
</feature>
<proteinExistence type="predicted"/>
<protein>
    <recommendedName>
        <fullName evidence="2">Htaa domain-containing protein</fullName>
    </recommendedName>
</protein>
<dbReference type="RefSeq" id="WP_129179903.1">
    <property type="nucleotide sequence ID" value="NZ_JAGIOG010000001.1"/>
</dbReference>
<keyword evidence="4" id="KW-1185">Reference proteome</keyword>
<dbReference type="OrthoDB" id="7210788at2"/>